<proteinExistence type="predicted"/>
<accession>A0A3B0V3X9</accession>
<sequence>MTLKLTGQESDLVKNKIENDKLIKLQKGIQKGIDSGVCDNTNRRYYEISRKKDKNIPIIC</sequence>
<organism evidence="1">
    <name type="scientific">hydrothermal vent metagenome</name>
    <dbReference type="NCBI Taxonomy" id="652676"/>
    <lineage>
        <taxon>unclassified sequences</taxon>
        <taxon>metagenomes</taxon>
        <taxon>ecological metagenomes</taxon>
    </lineage>
</organism>
<protein>
    <submittedName>
        <fullName evidence="1">Uncharacterized protein</fullName>
    </submittedName>
</protein>
<dbReference type="AlphaFoldDB" id="A0A3B0V3X9"/>
<reference evidence="1" key="1">
    <citation type="submission" date="2018-06" db="EMBL/GenBank/DDBJ databases">
        <authorList>
            <person name="Zhirakovskaya E."/>
        </authorList>
    </citation>
    <scope>NUCLEOTIDE SEQUENCE</scope>
</reference>
<dbReference type="EMBL" id="UOEW01000099">
    <property type="protein sequence ID" value="VAW35103.1"/>
    <property type="molecule type" value="Genomic_DNA"/>
</dbReference>
<name>A0A3B0V3X9_9ZZZZ</name>
<evidence type="ECO:0000313" key="1">
    <source>
        <dbReference type="EMBL" id="VAW35103.1"/>
    </source>
</evidence>
<gene>
    <name evidence="1" type="ORF">MNBD_GAMMA01-620</name>
</gene>